<proteinExistence type="predicted"/>
<accession>A0ABQ8RWK4</accession>
<sequence length="94" mass="10888">MVYAICIRNGLPHPFTSSAAGRAWRDLFLERHSNILSIRRPCGTSFARALGFNKENVDKFFQMLQAEYDKFHYTPDRIYNVDETGVTVVQNKVF</sequence>
<evidence type="ECO:0008006" key="3">
    <source>
        <dbReference type="Google" id="ProtNLM"/>
    </source>
</evidence>
<evidence type="ECO:0000313" key="1">
    <source>
        <dbReference type="EMBL" id="KAJ4426066.1"/>
    </source>
</evidence>
<reference evidence="1 2" key="1">
    <citation type="journal article" date="2022" name="Allergy">
        <title>Genome assembly and annotation of Periplaneta americana reveal a comprehensive cockroach allergen profile.</title>
        <authorList>
            <person name="Wang L."/>
            <person name="Xiong Q."/>
            <person name="Saelim N."/>
            <person name="Wang L."/>
            <person name="Nong W."/>
            <person name="Wan A.T."/>
            <person name="Shi M."/>
            <person name="Liu X."/>
            <person name="Cao Q."/>
            <person name="Hui J.H.L."/>
            <person name="Sookrung N."/>
            <person name="Leung T.F."/>
            <person name="Tungtrongchitr A."/>
            <person name="Tsui S.K.W."/>
        </authorList>
    </citation>
    <scope>NUCLEOTIDE SEQUENCE [LARGE SCALE GENOMIC DNA]</scope>
    <source>
        <strain evidence="1">PWHHKU_190912</strain>
    </source>
</reference>
<organism evidence="1 2">
    <name type="scientific">Periplaneta americana</name>
    <name type="common">American cockroach</name>
    <name type="synonym">Blatta americana</name>
    <dbReference type="NCBI Taxonomy" id="6978"/>
    <lineage>
        <taxon>Eukaryota</taxon>
        <taxon>Metazoa</taxon>
        <taxon>Ecdysozoa</taxon>
        <taxon>Arthropoda</taxon>
        <taxon>Hexapoda</taxon>
        <taxon>Insecta</taxon>
        <taxon>Pterygota</taxon>
        <taxon>Neoptera</taxon>
        <taxon>Polyneoptera</taxon>
        <taxon>Dictyoptera</taxon>
        <taxon>Blattodea</taxon>
        <taxon>Blattoidea</taxon>
        <taxon>Blattidae</taxon>
        <taxon>Blattinae</taxon>
        <taxon>Periplaneta</taxon>
    </lineage>
</organism>
<gene>
    <name evidence="1" type="ORF">ANN_26875</name>
</gene>
<keyword evidence="2" id="KW-1185">Reference proteome</keyword>
<comment type="caution">
    <text evidence="1">The sequence shown here is derived from an EMBL/GenBank/DDBJ whole genome shotgun (WGS) entry which is preliminary data.</text>
</comment>
<dbReference type="EMBL" id="JAJSOF020000040">
    <property type="protein sequence ID" value="KAJ4426066.1"/>
    <property type="molecule type" value="Genomic_DNA"/>
</dbReference>
<dbReference type="Proteomes" id="UP001148838">
    <property type="component" value="Unassembled WGS sequence"/>
</dbReference>
<evidence type="ECO:0000313" key="2">
    <source>
        <dbReference type="Proteomes" id="UP001148838"/>
    </source>
</evidence>
<name>A0ABQ8RWK4_PERAM</name>
<protein>
    <recommendedName>
        <fullName evidence="3">HTH CENPB-type domain-containing protein</fullName>
    </recommendedName>
</protein>